<dbReference type="GO" id="GO:0045944">
    <property type="term" value="P:positive regulation of transcription by RNA polymerase II"/>
    <property type="evidence" value="ECO:0007669"/>
    <property type="project" value="InterPro"/>
</dbReference>
<dbReference type="AlphaFoldDB" id="A0A3N4IGQ6"/>
<feature type="domain" description="BHLH" evidence="7">
    <location>
        <begin position="278"/>
        <end position="350"/>
    </location>
</feature>
<dbReference type="GO" id="GO:0046983">
    <property type="term" value="F:protein dimerization activity"/>
    <property type="evidence" value="ECO:0007669"/>
    <property type="project" value="InterPro"/>
</dbReference>
<dbReference type="PROSITE" id="PS50888">
    <property type="entry name" value="BHLH"/>
    <property type="match status" value="1"/>
</dbReference>
<keyword evidence="2" id="KW-0805">Transcription regulation</keyword>
<accession>A0A3N4IGQ6</accession>
<evidence type="ECO:0000259" key="7">
    <source>
        <dbReference type="PROSITE" id="PS50888"/>
    </source>
</evidence>
<evidence type="ECO:0000256" key="4">
    <source>
        <dbReference type="ARBA" id="ARBA00023242"/>
    </source>
</evidence>
<feature type="coiled-coil region" evidence="5">
    <location>
        <begin position="340"/>
        <end position="374"/>
    </location>
</feature>
<dbReference type="PANTHER" id="PTHR47336:SF2">
    <property type="entry name" value="TRANSCRIPTION FACTOR HMS1-RELATED"/>
    <property type="match status" value="1"/>
</dbReference>
<evidence type="ECO:0000256" key="1">
    <source>
        <dbReference type="ARBA" id="ARBA00004123"/>
    </source>
</evidence>
<dbReference type="Pfam" id="PF09427">
    <property type="entry name" value="DUF2014"/>
    <property type="match status" value="1"/>
</dbReference>
<dbReference type="PANTHER" id="PTHR47336">
    <property type="entry name" value="TRANSCRIPTION FACTOR HMS1-RELATED"/>
    <property type="match status" value="1"/>
</dbReference>
<reference evidence="8 9" key="1">
    <citation type="journal article" date="2018" name="Nat. Ecol. Evol.">
        <title>Pezizomycetes genomes reveal the molecular basis of ectomycorrhizal truffle lifestyle.</title>
        <authorList>
            <person name="Murat C."/>
            <person name="Payen T."/>
            <person name="Noel B."/>
            <person name="Kuo A."/>
            <person name="Morin E."/>
            <person name="Chen J."/>
            <person name="Kohler A."/>
            <person name="Krizsan K."/>
            <person name="Balestrini R."/>
            <person name="Da Silva C."/>
            <person name="Montanini B."/>
            <person name="Hainaut M."/>
            <person name="Levati E."/>
            <person name="Barry K.W."/>
            <person name="Belfiori B."/>
            <person name="Cichocki N."/>
            <person name="Clum A."/>
            <person name="Dockter R.B."/>
            <person name="Fauchery L."/>
            <person name="Guy J."/>
            <person name="Iotti M."/>
            <person name="Le Tacon F."/>
            <person name="Lindquist E.A."/>
            <person name="Lipzen A."/>
            <person name="Malagnac F."/>
            <person name="Mello A."/>
            <person name="Molinier V."/>
            <person name="Miyauchi S."/>
            <person name="Poulain J."/>
            <person name="Riccioni C."/>
            <person name="Rubini A."/>
            <person name="Sitrit Y."/>
            <person name="Splivallo R."/>
            <person name="Traeger S."/>
            <person name="Wang M."/>
            <person name="Zifcakova L."/>
            <person name="Wipf D."/>
            <person name="Zambonelli A."/>
            <person name="Paolocci F."/>
            <person name="Nowrousian M."/>
            <person name="Ottonello S."/>
            <person name="Baldrian P."/>
            <person name="Spatafora J.W."/>
            <person name="Henrissat B."/>
            <person name="Nagy L.G."/>
            <person name="Aury J.M."/>
            <person name="Wincker P."/>
            <person name="Grigoriev I.V."/>
            <person name="Bonfante P."/>
            <person name="Martin F.M."/>
        </authorList>
    </citation>
    <scope>NUCLEOTIDE SEQUENCE [LARGE SCALE GENOMIC DNA]</scope>
    <source>
        <strain evidence="8 9">RN42</strain>
    </source>
</reference>
<dbReference type="Proteomes" id="UP000275078">
    <property type="component" value="Unassembled WGS sequence"/>
</dbReference>
<dbReference type="SMART" id="SM00353">
    <property type="entry name" value="HLH"/>
    <property type="match status" value="1"/>
</dbReference>
<dbReference type="EMBL" id="ML119658">
    <property type="protein sequence ID" value="RPA84617.1"/>
    <property type="molecule type" value="Genomic_DNA"/>
</dbReference>
<name>A0A3N4IGQ6_ASCIM</name>
<dbReference type="GO" id="GO:0032933">
    <property type="term" value="P:SREBP signaling pathway"/>
    <property type="evidence" value="ECO:0007669"/>
    <property type="project" value="InterPro"/>
</dbReference>
<dbReference type="OrthoDB" id="2133190at2759"/>
<feature type="region of interest" description="Disordered" evidence="6">
    <location>
        <begin position="158"/>
        <end position="283"/>
    </location>
</feature>
<protein>
    <recommendedName>
        <fullName evidence="7">BHLH domain-containing protein</fullName>
    </recommendedName>
</protein>
<dbReference type="InterPro" id="IPR011598">
    <property type="entry name" value="bHLH_dom"/>
</dbReference>
<feature type="compositionally biased region" description="Low complexity" evidence="6">
    <location>
        <begin position="104"/>
        <end position="125"/>
    </location>
</feature>
<dbReference type="InterPro" id="IPR036638">
    <property type="entry name" value="HLH_DNA-bd_sf"/>
</dbReference>
<evidence type="ECO:0000313" key="9">
    <source>
        <dbReference type="Proteomes" id="UP000275078"/>
    </source>
</evidence>
<feature type="region of interest" description="Disordered" evidence="6">
    <location>
        <begin position="104"/>
        <end position="127"/>
    </location>
</feature>
<keyword evidence="5" id="KW-0175">Coiled coil</keyword>
<dbReference type="InterPro" id="IPR019006">
    <property type="entry name" value="Sre1_C"/>
</dbReference>
<feature type="compositionally biased region" description="Polar residues" evidence="6">
    <location>
        <begin position="230"/>
        <end position="245"/>
    </location>
</feature>
<dbReference type="CDD" id="cd11399">
    <property type="entry name" value="bHLHzip_scHMS1_like"/>
    <property type="match status" value="1"/>
</dbReference>
<organism evidence="8 9">
    <name type="scientific">Ascobolus immersus RN42</name>
    <dbReference type="NCBI Taxonomy" id="1160509"/>
    <lineage>
        <taxon>Eukaryota</taxon>
        <taxon>Fungi</taxon>
        <taxon>Dikarya</taxon>
        <taxon>Ascomycota</taxon>
        <taxon>Pezizomycotina</taxon>
        <taxon>Pezizomycetes</taxon>
        <taxon>Pezizales</taxon>
        <taxon>Ascobolaceae</taxon>
        <taxon>Ascobolus</taxon>
    </lineage>
</organism>
<gene>
    <name evidence="8" type="ORF">BJ508DRAFT_303722</name>
</gene>
<proteinExistence type="predicted"/>
<feature type="compositionally biased region" description="Low complexity" evidence="6">
    <location>
        <begin position="189"/>
        <end position="209"/>
    </location>
</feature>
<dbReference type="Pfam" id="PF00010">
    <property type="entry name" value="HLH"/>
    <property type="match status" value="1"/>
</dbReference>
<feature type="region of interest" description="Disordered" evidence="6">
    <location>
        <begin position="24"/>
        <end position="47"/>
    </location>
</feature>
<dbReference type="GO" id="GO:0016020">
    <property type="term" value="C:membrane"/>
    <property type="evidence" value="ECO:0007669"/>
    <property type="project" value="UniProtKB-ARBA"/>
</dbReference>
<keyword evidence="9" id="KW-1185">Reference proteome</keyword>
<evidence type="ECO:0000313" key="8">
    <source>
        <dbReference type="EMBL" id="RPA84617.1"/>
    </source>
</evidence>
<feature type="compositionally biased region" description="Polar residues" evidence="6">
    <location>
        <begin position="24"/>
        <end position="44"/>
    </location>
</feature>
<dbReference type="GO" id="GO:0005634">
    <property type="term" value="C:nucleus"/>
    <property type="evidence" value="ECO:0007669"/>
    <property type="project" value="UniProtKB-SubCell"/>
</dbReference>
<evidence type="ECO:0000256" key="2">
    <source>
        <dbReference type="ARBA" id="ARBA00023015"/>
    </source>
</evidence>
<keyword evidence="4" id="KW-0539">Nucleus</keyword>
<dbReference type="STRING" id="1160509.A0A3N4IGQ6"/>
<dbReference type="SUPFAM" id="SSF47459">
    <property type="entry name" value="HLH, helix-loop-helix DNA-binding domain"/>
    <property type="match status" value="1"/>
</dbReference>
<dbReference type="InterPro" id="IPR052099">
    <property type="entry name" value="Regulatory_TF_Diverse"/>
</dbReference>
<dbReference type="FunFam" id="4.10.280.10:FF:000116">
    <property type="entry name" value="Putative HLH transcription factor"/>
    <property type="match status" value="1"/>
</dbReference>
<comment type="subcellular location">
    <subcellularLocation>
        <location evidence="1">Nucleus</location>
    </subcellularLocation>
</comment>
<evidence type="ECO:0000256" key="6">
    <source>
        <dbReference type="SAM" id="MobiDB-lite"/>
    </source>
</evidence>
<dbReference type="Gene3D" id="4.10.280.10">
    <property type="entry name" value="Helix-loop-helix DNA-binding domain"/>
    <property type="match status" value="1"/>
</dbReference>
<dbReference type="GO" id="GO:0003690">
    <property type="term" value="F:double-stranded DNA binding"/>
    <property type="evidence" value="ECO:0007669"/>
    <property type="project" value="UniProtKB-ARBA"/>
</dbReference>
<evidence type="ECO:0000256" key="5">
    <source>
        <dbReference type="SAM" id="Coils"/>
    </source>
</evidence>
<evidence type="ECO:0000256" key="3">
    <source>
        <dbReference type="ARBA" id="ARBA00023163"/>
    </source>
</evidence>
<keyword evidence="3" id="KW-0804">Transcription</keyword>
<sequence length="956" mass="105503">MEYTDSYSQFLARLDSDAENILSGSDSQASLSPLDGHSSSTSLSPDPLRFAQYDDQILGNGIDANFQIFNPDQIPVFNDQWDQLMQNDLPSSTVASPINIKAEQSPYSTSQNNNNNYNSPSTQQSVQGDMAFNNKNEYNFDFNDPFFGAGSNNNLSAQGPYCWRQPPPDMSRQQSNPLPWQQMPPPPQQVQSMHHQQQQQQQQQHQQMQALSPVQTPPPRRISEIHIKQSDSPVSSTRETSSPEASNMYEEQQRMSKKRKTSSSSDDGGSTQPGKKQPKKTAHNMIEKRYRTNLNDKIAALRDSVPSLRVMAGTSKLGDDEDEDLEGLTPAHKLNKATVLAKATEYIRHLEKRNKRLMEENDALKGRLSAFEKLATMSTMTSMQAGQQVQGGMTGDSLLSRMMVGGLAGLMVANGLGHDDPSRGLGFIPFSFEFMGANVSADAAILIIIKLVLLVASFIFVIAPRYFAASQPKTTKGGVDPHAADLSSPPSLASPLEVRRKAWLTAVQTVWVPRNSVGLEMAALGLKTAKLGARKLMGWDTYKLITGMTQDAEAARVKAWEIAVDAQLAGGDAEINHSRLLLTLVASMTTPSTAARLMLNALHIRVLFWDLSSRFDTMADNMASYYWNEARRAQEAAPQGSPEALPEHLAKLLEFDCNRVFVDKIVQRAYNLSHNHPTDRDCDGYDEGMDSVVEDFSIRSPLDALAGWFSSMNLHDALLSTIKTSEKQKEKESNKVKELLDIAIKIAPPNTSCQLRALSARAVLEYDATGKYLNEALAIFEEDFKQIANGDSQEVLLVPRTQAPPNTAVTATTDIRITLRCAMILTRLSCNDQAGAAKLLEDLPLPLSPPKSPNSSKERRFLQHLGLLGFVSSWKLFNVISKDDEMVRTSKDSVDKCAGMLRTWLGLDVFAKEAGLSKATRTRLVDNCLNVQKKIGGYSQEKNVDDGYVSGETVRG</sequence>